<dbReference type="InterPro" id="IPR001351">
    <property type="entry name" value="Ribosomal_uS3_C"/>
</dbReference>
<comment type="function">
    <text evidence="6 8">Binds the lower part of the 30S subunit head. Binds mRNA in the 70S ribosome, positioning it for translation.</text>
</comment>
<dbReference type="OrthoDB" id="9806396at2"/>
<keyword evidence="5 8" id="KW-0687">Ribonucleoprotein</keyword>
<keyword evidence="13" id="KW-1185">Reference proteome</keyword>
<dbReference type="HAMAP" id="MF_01309_B">
    <property type="entry name" value="Ribosomal_uS3_B"/>
    <property type="match status" value="1"/>
</dbReference>
<dbReference type="RefSeq" id="WP_094033626.1">
    <property type="nucleotide sequence ID" value="NZ_CP022540.1"/>
</dbReference>
<dbReference type="InterPro" id="IPR005704">
    <property type="entry name" value="Ribosomal_uS3_bac-typ"/>
</dbReference>
<evidence type="ECO:0000256" key="5">
    <source>
        <dbReference type="ARBA" id="ARBA00023274"/>
    </source>
</evidence>
<dbReference type="InterPro" id="IPR009019">
    <property type="entry name" value="KH_sf_prok-type"/>
</dbReference>
<sequence length="244" mass="27789">MGNKTNPIGMRLQVNRTWDSRWYADTKDYGDLLLEDLKIRDFIFKEYRDPPKQAGISRVIIERPHKKCRVTVHTARPGVIIGKKGADIEVLRKKLASMTDSELHLNIVEVRKPELDAQLVGESIAQQLERRVSFRRAMKRAVQNAMRMGALGIRVNVAGRLGGAEIARTEWYREGRVPLHTLRADIDYANVEATTAYGIIGIKVWIFKGEIMEHDPQARERKNQELQDGPAPRGAGGGRRDDRR</sequence>
<name>A0A222DZG2_9RHOB</name>
<dbReference type="Gene3D" id="3.30.300.20">
    <property type="match status" value="1"/>
</dbReference>
<gene>
    <name evidence="8 12" type="primary">rpsC</name>
    <name evidence="12" type="ORF">ANTHELSMS3_00656</name>
</gene>
<evidence type="ECO:0000256" key="2">
    <source>
        <dbReference type="ARBA" id="ARBA00022730"/>
    </source>
</evidence>
<reference evidence="12 13" key="1">
    <citation type="submission" date="2017-07" db="EMBL/GenBank/DDBJ databases">
        <title>Genome Sequence of Antarctobacter heliothermus Strain SMS3 Isolated from a culture of the Diatom Skeletonema marinoi.</title>
        <authorList>
            <person name="Topel M."/>
            <person name="Pinder M.I.M."/>
            <person name="Johansson O.N."/>
            <person name="Kourtchenko O."/>
            <person name="Godhe A."/>
            <person name="Clarke A.K."/>
        </authorList>
    </citation>
    <scope>NUCLEOTIDE SEQUENCE [LARGE SCALE GENOMIC DNA]</scope>
    <source>
        <strain evidence="12 13">SMS3</strain>
    </source>
</reference>
<dbReference type="PROSITE" id="PS50823">
    <property type="entry name" value="KH_TYPE_2"/>
    <property type="match status" value="1"/>
</dbReference>
<evidence type="ECO:0000256" key="3">
    <source>
        <dbReference type="ARBA" id="ARBA00022884"/>
    </source>
</evidence>
<comment type="subunit">
    <text evidence="8">Part of the 30S ribosomal subunit. Forms a tight complex with proteins S10 and S14.</text>
</comment>
<evidence type="ECO:0000256" key="1">
    <source>
        <dbReference type="ARBA" id="ARBA00010761"/>
    </source>
</evidence>
<accession>A0A222DZG2</accession>
<evidence type="ECO:0000256" key="4">
    <source>
        <dbReference type="ARBA" id="ARBA00022980"/>
    </source>
</evidence>
<feature type="compositionally biased region" description="Basic and acidic residues" evidence="10">
    <location>
        <begin position="216"/>
        <end position="225"/>
    </location>
</feature>
<evidence type="ECO:0000259" key="11">
    <source>
        <dbReference type="PROSITE" id="PS50823"/>
    </source>
</evidence>
<proteinExistence type="inferred from homology"/>
<feature type="region of interest" description="Disordered" evidence="10">
    <location>
        <begin position="216"/>
        <end position="244"/>
    </location>
</feature>
<dbReference type="NCBIfam" id="TIGR01009">
    <property type="entry name" value="rpsC_bact"/>
    <property type="match status" value="1"/>
</dbReference>
<dbReference type="FunFam" id="3.30.1140.32:FF:000001">
    <property type="entry name" value="30S ribosomal protein S3"/>
    <property type="match status" value="1"/>
</dbReference>
<dbReference type="GO" id="GO:0006412">
    <property type="term" value="P:translation"/>
    <property type="evidence" value="ECO:0007669"/>
    <property type="project" value="UniProtKB-UniRule"/>
</dbReference>
<dbReference type="SMART" id="SM00322">
    <property type="entry name" value="KH"/>
    <property type="match status" value="1"/>
</dbReference>
<dbReference type="Pfam" id="PF00189">
    <property type="entry name" value="Ribosomal_S3_C"/>
    <property type="match status" value="1"/>
</dbReference>
<dbReference type="KEGG" id="aht:ANTHELSMS3_00656"/>
<dbReference type="InterPro" id="IPR004044">
    <property type="entry name" value="KH_dom_type_2"/>
</dbReference>
<dbReference type="Pfam" id="PF07650">
    <property type="entry name" value="KH_2"/>
    <property type="match status" value="1"/>
</dbReference>
<evidence type="ECO:0000256" key="9">
    <source>
        <dbReference type="RuleBase" id="RU003624"/>
    </source>
</evidence>
<dbReference type="GO" id="GO:0003729">
    <property type="term" value="F:mRNA binding"/>
    <property type="evidence" value="ECO:0007669"/>
    <property type="project" value="UniProtKB-UniRule"/>
</dbReference>
<comment type="similarity">
    <text evidence="1 8 9">Belongs to the universal ribosomal protein uS3 family.</text>
</comment>
<evidence type="ECO:0000256" key="8">
    <source>
        <dbReference type="HAMAP-Rule" id="MF_01309"/>
    </source>
</evidence>
<dbReference type="InterPro" id="IPR018280">
    <property type="entry name" value="Ribosomal_uS3_CS"/>
</dbReference>
<dbReference type="GO" id="GO:0022627">
    <property type="term" value="C:cytosolic small ribosomal subunit"/>
    <property type="evidence" value="ECO:0007669"/>
    <property type="project" value="TreeGrafter"/>
</dbReference>
<dbReference type="SUPFAM" id="SSF54821">
    <property type="entry name" value="Ribosomal protein S3 C-terminal domain"/>
    <property type="match status" value="1"/>
</dbReference>
<keyword evidence="3 8" id="KW-0694">RNA-binding</keyword>
<dbReference type="InterPro" id="IPR004087">
    <property type="entry name" value="KH_dom"/>
</dbReference>
<evidence type="ECO:0000256" key="6">
    <source>
        <dbReference type="ARBA" id="ARBA00024998"/>
    </source>
</evidence>
<dbReference type="SUPFAM" id="SSF54814">
    <property type="entry name" value="Prokaryotic type KH domain (KH-domain type II)"/>
    <property type="match status" value="1"/>
</dbReference>
<feature type="domain" description="KH type-2" evidence="11">
    <location>
        <begin position="43"/>
        <end position="111"/>
    </location>
</feature>
<evidence type="ECO:0000256" key="10">
    <source>
        <dbReference type="SAM" id="MobiDB-lite"/>
    </source>
</evidence>
<dbReference type="PANTHER" id="PTHR11760:SF19">
    <property type="entry name" value="SMALL RIBOSOMAL SUBUNIT PROTEIN US3C"/>
    <property type="match status" value="1"/>
</dbReference>
<dbReference type="Gene3D" id="3.30.1140.32">
    <property type="entry name" value="Ribosomal protein S3, C-terminal domain"/>
    <property type="match status" value="1"/>
</dbReference>
<dbReference type="AlphaFoldDB" id="A0A222DZG2"/>
<dbReference type="CDD" id="cd02412">
    <property type="entry name" value="KH-II_30S_S3"/>
    <property type="match status" value="1"/>
</dbReference>
<keyword evidence="2 8" id="KW-0699">rRNA-binding</keyword>
<dbReference type="InterPro" id="IPR057258">
    <property type="entry name" value="Ribosomal_uS3"/>
</dbReference>
<dbReference type="GO" id="GO:0019843">
    <property type="term" value="F:rRNA binding"/>
    <property type="evidence" value="ECO:0007669"/>
    <property type="project" value="UniProtKB-UniRule"/>
</dbReference>
<dbReference type="PROSITE" id="PS00548">
    <property type="entry name" value="RIBOSOMAL_S3"/>
    <property type="match status" value="1"/>
</dbReference>
<dbReference type="GO" id="GO:0003735">
    <property type="term" value="F:structural constituent of ribosome"/>
    <property type="evidence" value="ECO:0007669"/>
    <property type="project" value="InterPro"/>
</dbReference>
<dbReference type="InterPro" id="IPR036419">
    <property type="entry name" value="Ribosomal_S3_C_sf"/>
</dbReference>
<protein>
    <recommendedName>
        <fullName evidence="7 8">Small ribosomal subunit protein uS3</fullName>
    </recommendedName>
</protein>
<dbReference type="FunFam" id="3.30.300.20:FF:000001">
    <property type="entry name" value="30S ribosomal protein S3"/>
    <property type="match status" value="1"/>
</dbReference>
<dbReference type="PANTHER" id="PTHR11760">
    <property type="entry name" value="30S/40S RIBOSOMAL PROTEIN S3"/>
    <property type="match status" value="1"/>
</dbReference>
<evidence type="ECO:0000256" key="7">
    <source>
        <dbReference type="ARBA" id="ARBA00035257"/>
    </source>
</evidence>
<keyword evidence="4 8" id="KW-0689">Ribosomal protein</keyword>
<dbReference type="EMBL" id="CP022540">
    <property type="protein sequence ID" value="ASP19375.1"/>
    <property type="molecule type" value="Genomic_DNA"/>
</dbReference>
<organism evidence="12 13">
    <name type="scientific">Antarctobacter heliothermus</name>
    <dbReference type="NCBI Taxonomy" id="74033"/>
    <lineage>
        <taxon>Bacteria</taxon>
        <taxon>Pseudomonadati</taxon>
        <taxon>Pseudomonadota</taxon>
        <taxon>Alphaproteobacteria</taxon>
        <taxon>Rhodobacterales</taxon>
        <taxon>Roseobacteraceae</taxon>
        <taxon>Antarctobacter</taxon>
    </lineage>
</organism>
<dbReference type="Proteomes" id="UP000203589">
    <property type="component" value="Chromosome"/>
</dbReference>
<dbReference type="InterPro" id="IPR015946">
    <property type="entry name" value="KH_dom-like_a/b"/>
</dbReference>
<evidence type="ECO:0000313" key="12">
    <source>
        <dbReference type="EMBL" id="ASP19375.1"/>
    </source>
</evidence>
<evidence type="ECO:0000313" key="13">
    <source>
        <dbReference type="Proteomes" id="UP000203589"/>
    </source>
</evidence>